<dbReference type="SUPFAM" id="SSF55961">
    <property type="entry name" value="Bet v1-like"/>
    <property type="match status" value="1"/>
</dbReference>
<sequence>MHHQFYFFLLSWAHLSIGVSGLDTERKAPKGISRISLTYSAVFNEPIEKLWPRFTYFDAIRLLDSSMESSCLVSKPFSSPEKSINGTCLLQYEKGTPAGSIRDVSFADKHVYEKLVLVNPKTHQLSYRILNYPPSAIKLSPFPGSIADEQTDITLSSIGSRRTKVTWVASFFTDKPTAMHDVFHTIYERAATGLRKISNTTS</sequence>
<dbReference type="Gene3D" id="3.30.530.20">
    <property type="match status" value="1"/>
</dbReference>
<reference evidence="2 3" key="1">
    <citation type="submission" date="2023-04" db="EMBL/GenBank/DDBJ databases">
        <title>Genome of Basidiobolus ranarum AG-B5.</title>
        <authorList>
            <person name="Stajich J.E."/>
            <person name="Carter-House D."/>
            <person name="Gryganskyi A."/>
        </authorList>
    </citation>
    <scope>NUCLEOTIDE SEQUENCE [LARGE SCALE GENOMIC DNA]</scope>
    <source>
        <strain evidence="2 3">AG-B5</strain>
    </source>
</reference>
<evidence type="ECO:0000313" key="3">
    <source>
        <dbReference type="Proteomes" id="UP001479436"/>
    </source>
</evidence>
<feature type="chain" id="PRO_5047247183" evidence="1">
    <location>
        <begin position="22"/>
        <end position="202"/>
    </location>
</feature>
<evidence type="ECO:0000256" key="1">
    <source>
        <dbReference type="SAM" id="SignalP"/>
    </source>
</evidence>
<feature type="signal peptide" evidence="1">
    <location>
        <begin position="1"/>
        <end position="21"/>
    </location>
</feature>
<keyword evidence="1" id="KW-0732">Signal</keyword>
<comment type="caution">
    <text evidence="2">The sequence shown here is derived from an EMBL/GenBank/DDBJ whole genome shotgun (WGS) entry which is preliminary data.</text>
</comment>
<organism evidence="2 3">
    <name type="scientific">Basidiobolus ranarum</name>
    <dbReference type="NCBI Taxonomy" id="34480"/>
    <lineage>
        <taxon>Eukaryota</taxon>
        <taxon>Fungi</taxon>
        <taxon>Fungi incertae sedis</taxon>
        <taxon>Zoopagomycota</taxon>
        <taxon>Entomophthoromycotina</taxon>
        <taxon>Basidiobolomycetes</taxon>
        <taxon>Basidiobolales</taxon>
        <taxon>Basidiobolaceae</taxon>
        <taxon>Basidiobolus</taxon>
    </lineage>
</organism>
<protein>
    <submittedName>
        <fullName evidence="2">Uncharacterized protein</fullName>
    </submittedName>
</protein>
<proteinExistence type="predicted"/>
<dbReference type="Proteomes" id="UP001479436">
    <property type="component" value="Unassembled WGS sequence"/>
</dbReference>
<dbReference type="CDD" id="cd07821">
    <property type="entry name" value="PYR_PYL_RCAR_like"/>
    <property type="match status" value="1"/>
</dbReference>
<gene>
    <name evidence="2" type="ORF">K7432_003135</name>
</gene>
<name>A0ABR2X0A7_9FUNG</name>
<evidence type="ECO:0000313" key="2">
    <source>
        <dbReference type="EMBL" id="KAK9767210.1"/>
    </source>
</evidence>
<dbReference type="EMBL" id="JASJQH010000092">
    <property type="protein sequence ID" value="KAK9767210.1"/>
    <property type="molecule type" value="Genomic_DNA"/>
</dbReference>
<accession>A0ABR2X0A7</accession>
<keyword evidence="3" id="KW-1185">Reference proteome</keyword>
<dbReference type="InterPro" id="IPR023393">
    <property type="entry name" value="START-like_dom_sf"/>
</dbReference>